<dbReference type="AlphaFoldDB" id="A0A1H5EVP5"/>
<keyword evidence="3" id="KW-1185">Reference proteome</keyword>
<organism evidence="2 3">
    <name type="scientific">Pseudomonas anguilliseptica</name>
    <dbReference type="NCBI Taxonomy" id="53406"/>
    <lineage>
        <taxon>Bacteria</taxon>
        <taxon>Pseudomonadati</taxon>
        <taxon>Pseudomonadota</taxon>
        <taxon>Gammaproteobacteria</taxon>
        <taxon>Pseudomonadales</taxon>
        <taxon>Pseudomonadaceae</taxon>
        <taxon>Pseudomonas</taxon>
    </lineage>
</organism>
<dbReference type="Proteomes" id="UP000242849">
    <property type="component" value="Unassembled WGS sequence"/>
</dbReference>
<dbReference type="STRING" id="53406.SAMN05421553_3707"/>
<accession>A0A1H5EVP5</accession>
<proteinExistence type="predicted"/>
<name>A0A1H5EVP5_PSEAG</name>
<dbReference type="RefSeq" id="WP_276326445.1">
    <property type="nucleotide sequence ID" value="NZ_CP156749.1"/>
</dbReference>
<dbReference type="EMBL" id="FNSC01000001">
    <property type="protein sequence ID" value="SED95129.1"/>
    <property type="molecule type" value="Genomic_DNA"/>
</dbReference>
<sequence length="44" mass="4479">MTSFSAIASLLAASAFNSNHSASSQRQAEKVQAAQLKAGQNAGK</sequence>
<protein>
    <submittedName>
        <fullName evidence="2">Uncharacterized protein</fullName>
    </submittedName>
</protein>
<reference evidence="3" key="1">
    <citation type="submission" date="2016-10" db="EMBL/GenBank/DDBJ databases">
        <authorList>
            <person name="Varghese N."/>
            <person name="Submissions S."/>
        </authorList>
    </citation>
    <scope>NUCLEOTIDE SEQUENCE [LARGE SCALE GENOMIC DNA]</scope>
    <source>
        <strain evidence="3">DSM 12111</strain>
    </source>
</reference>
<evidence type="ECO:0000313" key="2">
    <source>
        <dbReference type="EMBL" id="SED95129.1"/>
    </source>
</evidence>
<evidence type="ECO:0000256" key="1">
    <source>
        <dbReference type="SAM" id="MobiDB-lite"/>
    </source>
</evidence>
<evidence type="ECO:0000313" key="3">
    <source>
        <dbReference type="Proteomes" id="UP000242849"/>
    </source>
</evidence>
<feature type="region of interest" description="Disordered" evidence="1">
    <location>
        <begin position="19"/>
        <end position="44"/>
    </location>
</feature>
<gene>
    <name evidence="2" type="ORF">SAMN05421553_3707</name>
</gene>